<proteinExistence type="predicted"/>
<accession>A0AC60Q7N8</accession>
<gene>
    <name evidence="1" type="ORF">HPB47_023994</name>
</gene>
<sequence>MCINSVFLYADLAGRPYRAVVFRIGLKEIVEGSDVVSLGHMAVNEKVKAAGQLKVKVPGMETMETLDREVSLTLHDAVTSADLTHMLKVYGVQSLLLVPGKPPLCLRCKRYASALWGSSEEDTNQERFMDISEVVVATGEVPSTAQAEGTPPAPESTATTSNTPDADSSSSPTSKEQQQKAAPPKDSSARPNREDRRDCDQMNISAADANAPKEGTEGKRKQGLPPATTACKSGSARPAAMVSRPCSFSSRQLSKPLSSQDTAWQTKI</sequence>
<evidence type="ECO:0000313" key="1">
    <source>
        <dbReference type="EMBL" id="KAG0429058.1"/>
    </source>
</evidence>
<dbReference type="Proteomes" id="UP000805193">
    <property type="component" value="Unassembled WGS sequence"/>
</dbReference>
<protein>
    <submittedName>
        <fullName evidence="1">Uncharacterized protein</fullName>
    </submittedName>
</protein>
<evidence type="ECO:0000313" key="2">
    <source>
        <dbReference type="Proteomes" id="UP000805193"/>
    </source>
</evidence>
<comment type="caution">
    <text evidence="1">The sequence shown here is derived from an EMBL/GenBank/DDBJ whole genome shotgun (WGS) entry which is preliminary data.</text>
</comment>
<organism evidence="1 2">
    <name type="scientific">Ixodes persulcatus</name>
    <name type="common">Taiga tick</name>
    <dbReference type="NCBI Taxonomy" id="34615"/>
    <lineage>
        <taxon>Eukaryota</taxon>
        <taxon>Metazoa</taxon>
        <taxon>Ecdysozoa</taxon>
        <taxon>Arthropoda</taxon>
        <taxon>Chelicerata</taxon>
        <taxon>Arachnida</taxon>
        <taxon>Acari</taxon>
        <taxon>Parasitiformes</taxon>
        <taxon>Ixodida</taxon>
        <taxon>Ixodoidea</taxon>
        <taxon>Ixodidae</taxon>
        <taxon>Ixodinae</taxon>
        <taxon>Ixodes</taxon>
    </lineage>
</organism>
<dbReference type="EMBL" id="JABSTQ010009451">
    <property type="protein sequence ID" value="KAG0429058.1"/>
    <property type="molecule type" value="Genomic_DNA"/>
</dbReference>
<reference evidence="1 2" key="1">
    <citation type="journal article" date="2020" name="Cell">
        <title>Large-Scale Comparative Analyses of Tick Genomes Elucidate Their Genetic Diversity and Vector Capacities.</title>
        <authorList>
            <consortium name="Tick Genome and Microbiome Consortium (TIGMIC)"/>
            <person name="Jia N."/>
            <person name="Wang J."/>
            <person name="Shi W."/>
            <person name="Du L."/>
            <person name="Sun Y."/>
            <person name="Zhan W."/>
            <person name="Jiang J.F."/>
            <person name="Wang Q."/>
            <person name="Zhang B."/>
            <person name="Ji P."/>
            <person name="Bell-Sakyi L."/>
            <person name="Cui X.M."/>
            <person name="Yuan T.T."/>
            <person name="Jiang B.G."/>
            <person name="Yang W.F."/>
            <person name="Lam T.T."/>
            <person name="Chang Q.C."/>
            <person name="Ding S.J."/>
            <person name="Wang X.J."/>
            <person name="Zhu J.G."/>
            <person name="Ruan X.D."/>
            <person name="Zhao L."/>
            <person name="Wei J.T."/>
            <person name="Ye R.Z."/>
            <person name="Que T.C."/>
            <person name="Du C.H."/>
            <person name="Zhou Y.H."/>
            <person name="Cheng J.X."/>
            <person name="Dai P.F."/>
            <person name="Guo W.B."/>
            <person name="Han X.H."/>
            <person name="Huang E.J."/>
            <person name="Li L.F."/>
            <person name="Wei W."/>
            <person name="Gao Y.C."/>
            <person name="Liu J.Z."/>
            <person name="Shao H.Z."/>
            <person name="Wang X."/>
            <person name="Wang C.C."/>
            <person name="Yang T.C."/>
            <person name="Huo Q.B."/>
            <person name="Li W."/>
            <person name="Chen H.Y."/>
            <person name="Chen S.E."/>
            <person name="Zhou L.G."/>
            <person name="Ni X.B."/>
            <person name="Tian J.H."/>
            <person name="Sheng Y."/>
            <person name="Liu T."/>
            <person name="Pan Y.S."/>
            <person name="Xia L.Y."/>
            <person name="Li J."/>
            <person name="Zhao F."/>
            <person name="Cao W.C."/>
        </authorList>
    </citation>
    <scope>NUCLEOTIDE SEQUENCE [LARGE SCALE GENOMIC DNA]</scope>
    <source>
        <strain evidence="1">Iper-2018</strain>
    </source>
</reference>
<name>A0AC60Q7N8_IXOPE</name>
<keyword evidence="2" id="KW-1185">Reference proteome</keyword>